<keyword evidence="1" id="KW-1133">Transmembrane helix</keyword>
<evidence type="ECO:0000313" key="2">
    <source>
        <dbReference type="EMBL" id="MCM2674118.1"/>
    </source>
</evidence>
<name>A0ABT0XDY7_9BACI</name>
<keyword evidence="1" id="KW-0812">Transmembrane</keyword>
<accession>A0ABT0XDY7</accession>
<reference evidence="2" key="1">
    <citation type="submission" date="2022-06" db="EMBL/GenBank/DDBJ databases">
        <title>Alkalicoccobacillus porphyridii sp. nov., isolated from a marine red alga, Porphyridium purpureum and reclassification of Shouchella plakortidis and Shouchella gibsonii as Alkalicoccobacillus plakortidis comb. nov. and Alkalicoccobacillus gibsonii comb. nov.</title>
        <authorList>
            <person name="Kim K.H."/>
            <person name="Lee J.K."/>
            <person name="Han D.M."/>
            <person name="Baek J.H."/>
            <person name="Jeon C.O."/>
        </authorList>
    </citation>
    <scope>NUCLEOTIDE SEQUENCE</scope>
    <source>
        <strain evidence="2">DSM 19153</strain>
    </source>
</reference>
<dbReference type="EMBL" id="JAMQJY010000001">
    <property type="protein sequence ID" value="MCM2674118.1"/>
    <property type="molecule type" value="Genomic_DNA"/>
</dbReference>
<organism evidence="2 3">
    <name type="scientific">Alkalicoccobacillus plakortidis</name>
    <dbReference type="NCBI Taxonomy" id="444060"/>
    <lineage>
        <taxon>Bacteria</taxon>
        <taxon>Bacillati</taxon>
        <taxon>Bacillota</taxon>
        <taxon>Bacilli</taxon>
        <taxon>Bacillales</taxon>
        <taxon>Bacillaceae</taxon>
        <taxon>Alkalicoccobacillus</taxon>
    </lineage>
</organism>
<sequence>MKLNKHAIVMLISLFLAINVVLGAIDYFSGDREKITWLQNALFALFFTGFYSLRYLVIKKSNPWHKDYKKKN</sequence>
<comment type="caution">
    <text evidence="2">The sequence shown here is derived from an EMBL/GenBank/DDBJ whole genome shotgun (WGS) entry which is preliminary data.</text>
</comment>
<feature type="transmembrane region" description="Helical" evidence="1">
    <location>
        <begin position="39"/>
        <end position="57"/>
    </location>
</feature>
<evidence type="ECO:0000313" key="3">
    <source>
        <dbReference type="Proteomes" id="UP001203665"/>
    </source>
</evidence>
<keyword evidence="1" id="KW-0472">Membrane</keyword>
<dbReference type="Proteomes" id="UP001203665">
    <property type="component" value="Unassembled WGS sequence"/>
</dbReference>
<protein>
    <submittedName>
        <fullName evidence="2">Uncharacterized protein</fullName>
    </submittedName>
</protein>
<keyword evidence="3" id="KW-1185">Reference proteome</keyword>
<proteinExistence type="predicted"/>
<dbReference type="RefSeq" id="WP_251603108.1">
    <property type="nucleotide sequence ID" value="NZ_JAMQJY010000001.1"/>
</dbReference>
<evidence type="ECO:0000256" key="1">
    <source>
        <dbReference type="SAM" id="Phobius"/>
    </source>
</evidence>
<gene>
    <name evidence="2" type="ORF">NDM98_00345</name>
</gene>